<dbReference type="HOGENOM" id="CLU_1802670_0_0_3"/>
<dbReference type="InterPro" id="IPR058587">
    <property type="entry name" value="CcmS"/>
</dbReference>
<evidence type="ECO:0000313" key="2">
    <source>
        <dbReference type="EMBL" id="AKE62455.1"/>
    </source>
</evidence>
<evidence type="ECO:0000313" key="3">
    <source>
        <dbReference type="Proteomes" id="UP000034103"/>
    </source>
</evidence>
<dbReference type="EMBL" id="CP011304">
    <property type="protein sequence ID" value="AKE62455.1"/>
    <property type="molecule type" value="Genomic_DNA"/>
</dbReference>
<dbReference type="PATRIC" id="fig|1641812.3.peg.95"/>
<proteinExistence type="predicted"/>
<gene>
    <name evidence="2" type="ORF">MYAER_0091</name>
</gene>
<organism evidence="2 3">
    <name type="scientific">Microcystis aeruginosa NIES-2549</name>
    <dbReference type="NCBI Taxonomy" id="1641812"/>
    <lineage>
        <taxon>Bacteria</taxon>
        <taxon>Bacillati</taxon>
        <taxon>Cyanobacteriota</taxon>
        <taxon>Cyanophyceae</taxon>
        <taxon>Oscillatoriophycideae</taxon>
        <taxon>Chroococcales</taxon>
        <taxon>Microcystaceae</taxon>
        <taxon>Microcystis</taxon>
    </lineage>
</organism>
<name>A0A0F6RIY9_MICAE</name>
<protein>
    <recommendedName>
        <fullName evidence="1">Chaperone protein CcmS domain-containing protein</fullName>
    </recommendedName>
</protein>
<dbReference type="Pfam" id="PF26619">
    <property type="entry name" value="CcmS"/>
    <property type="match status" value="1"/>
</dbReference>
<dbReference type="Proteomes" id="UP000034103">
    <property type="component" value="Chromosome"/>
</dbReference>
<accession>A0A0F6RIY9</accession>
<reference evidence="2 3" key="1">
    <citation type="journal article" date="2015" name="Genome Announc.">
        <title>Complete Genome Sequence of Microcystis aeruginosa NIES-2549, a Bloom-Forming Cyanobacterium from Lake Kasumigaura, Japan.</title>
        <authorList>
            <person name="Yamaguchi H."/>
            <person name="Suzuki S."/>
            <person name="Tanabe Y."/>
            <person name="Osana Y."/>
            <person name="Shimura Y."/>
            <person name="Ishida K."/>
            <person name="Kawachi M."/>
        </authorList>
    </citation>
    <scope>NUCLEOTIDE SEQUENCE [LARGE SCALE GENOMIC DNA]</scope>
    <source>
        <strain evidence="2 3">NIES-2549</strain>
    </source>
</reference>
<evidence type="ECO:0000259" key="1">
    <source>
        <dbReference type="Pfam" id="PF26619"/>
    </source>
</evidence>
<sequence length="147" mass="17102">MMRFEQPIPDDPANQWRYQLDQFVQENQRELAGLMWGLLSEWGEDTQETLGIDLKPQPHFVCCSREALEKLNRKVNCKIQEMLGIIYRYNPSEEVAIVAIGDGQVKLIYFQPDLSPPECFDRLEVDLDTLIQQLEAKMLAEIQSFPI</sequence>
<feature type="domain" description="Chaperone protein CcmS" evidence="1">
    <location>
        <begin position="4"/>
        <end position="141"/>
    </location>
</feature>
<dbReference type="AlphaFoldDB" id="A0A0F6RIY9"/>